<dbReference type="Pfam" id="PF01047">
    <property type="entry name" value="MarR"/>
    <property type="match status" value="1"/>
</dbReference>
<dbReference type="SUPFAM" id="SSF46785">
    <property type="entry name" value="Winged helix' DNA-binding domain"/>
    <property type="match status" value="1"/>
</dbReference>
<dbReference type="PROSITE" id="PS01117">
    <property type="entry name" value="HTH_MARR_1"/>
    <property type="match status" value="1"/>
</dbReference>
<dbReference type="Gene3D" id="1.10.10.10">
    <property type="entry name" value="Winged helix-like DNA-binding domain superfamily/Winged helix DNA-binding domain"/>
    <property type="match status" value="1"/>
</dbReference>
<dbReference type="InterPro" id="IPR036390">
    <property type="entry name" value="WH_DNA-bd_sf"/>
</dbReference>
<evidence type="ECO:0000313" key="6">
    <source>
        <dbReference type="Proteomes" id="UP001144805"/>
    </source>
</evidence>
<dbReference type="PRINTS" id="PR00598">
    <property type="entry name" value="HTHMARR"/>
</dbReference>
<dbReference type="PROSITE" id="PS50995">
    <property type="entry name" value="HTH_MARR_2"/>
    <property type="match status" value="1"/>
</dbReference>
<dbReference type="GO" id="GO:0003700">
    <property type="term" value="F:DNA-binding transcription factor activity"/>
    <property type="evidence" value="ECO:0007669"/>
    <property type="project" value="InterPro"/>
</dbReference>
<dbReference type="RefSeq" id="WP_266337966.1">
    <property type="nucleotide sequence ID" value="NZ_JAPKNK010000002.1"/>
</dbReference>
<dbReference type="AlphaFoldDB" id="A0A9X3E0Q4"/>
<keyword evidence="1" id="KW-0805">Transcription regulation</keyword>
<dbReference type="PANTHER" id="PTHR42756">
    <property type="entry name" value="TRANSCRIPTIONAL REGULATOR, MARR"/>
    <property type="match status" value="1"/>
</dbReference>
<protein>
    <submittedName>
        <fullName evidence="5">MarR family transcriptional regulator</fullName>
    </submittedName>
</protein>
<dbReference type="InterPro" id="IPR000835">
    <property type="entry name" value="HTH_MarR-typ"/>
</dbReference>
<keyword evidence="3" id="KW-0804">Transcription</keyword>
<accession>A0A9X3E0Q4</accession>
<evidence type="ECO:0000256" key="2">
    <source>
        <dbReference type="ARBA" id="ARBA00023125"/>
    </source>
</evidence>
<keyword evidence="2" id="KW-0238">DNA-binding</keyword>
<reference evidence="5" key="1">
    <citation type="submission" date="2022-11" db="EMBL/GenBank/DDBJ databases">
        <title>Biodiversity and phylogenetic relationships of bacteria.</title>
        <authorList>
            <person name="Machado R.A.R."/>
            <person name="Bhat A."/>
            <person name="Loulou A."/>
            <person name="Kallel S."/>
        </authorList>
    </citation>
    <scope>NUCLEOTIDE SEQUENCE</scope>
    <source>
        <strain evidence="5">K-TC2</strain>
    </source>
</reference>
<dbReference type="PANTHER" id="PTHR42756:SF1">
    <property type="entry name" value="TRANSCRIPTIONAL REPRESSOR OF EMRAB OPERON"/>
    <property type="match status" value="1"/>
</dbReference>
<feature type="domain" description="HTH marR-type" evidence="4">
    <location>
        <begin position="19"/>
        <end position="157"/>
    </location>
</feature>
<organism evidence="5 6">
    <name type="scientific">Kaistia nematophila</name>
    <dbReference type="NCBI Taxonomy" id="2994654"/>
    <lineage>
        <taxon>Bacteria</taxon>
        <taxon>Pseudomonadati</taxon>
        <taxon>Pseudomonadota</taxon>
        <taxon>Alphaproteobacteria</taxon>
        <taxon>Hyphomicrobiales</taxon>
        <taxon>Kaistiaceae</taxon>
        <taxon>Kaistia</taxon>
    </lineage>
</organism>
<keyword evidence="6" id="KW-1185">Reference proteome</keyword>
<dbReference type="InterPro" id="IPR036388">
    <property type="entry name" value="WH-like_DNA-bd_sf"/>
</dbReference>
<dbReference type="Proteomes" id="UP001144805">
    <property type="component" value="Unassembled WGS sequence"/>
</dbReference>
<evidence type="ECO:0000259" key="4">
    <source>
        <dbReference type="PROSITE" id="PS50995"/>
    </source>
</evidence>
<name>A0A9X3E0Q4_9HYPH</name>
<dbReference type="InterPro" id="IPR023187">
    <property type="entry name" value="Tscrpt_reg_MarR-type_CS"/>
</dbReference>
<dbReference type="SMART" id="SM00347">
    <property type="entry name" value="HTH_MARR"/>
    <property type="match status" value="1"/>
</dbReference>
<dbReference type="GO" id="GO:0003677">
    <property type="term" value="F:DNA binding"/>
    <property type="evidence" value="ECO:0007669"/>
    <property type="project" value="UniProtKB-KW"/>
</dbReference>
<proteinExistence type="predicted"/>
<sequence>MDAVDEILKQWNHHRPDLDVEAMGPIGRLGRIVHYLTREMDKNLAQFGLTAASFDVLAPLRRSGPPYRLSPGDLLATMMVTSGTLTNRIDQLEKAGLVVRLPNPDDRRSLLISLTEAGFATIDAAVTAHVETQKRLISILSPEEQAALDPLLRSFLAGIAARELG</sequence>
<gene>
    <name evidence="5" type="ORF">OSH07_07375</name>
</gene>
<evidence type="ECO:0000256" key="1">
    <source>
        <dbReference type="ARBA" id="ARBA00023015"/>
    </source>
</evidence>
<evidence type="ECO:0000256" key="3">
    <source>
        <dbReference type="ARBA" id="ARBA00023163"/>
    </source>
</evidence>
<evidence type="ECO:0000313" key="5">
    <source>
        <dbReference type="EMBL" id="MCX5569011.1"/>
    </source>
</evidence>
<dbReference type="EMBL" id="JAPKNK010000002">
    <property type="protein sequence ID" value="MCX5569011.1"/>
    <property type="molecule type" value="Genomic_DNA"/>
</dbReference>
<comment type="caution">
    <text evidence="5">The sequence shown here is derived from an EMBL/GenBank/DDBJ whole genome shotgun (WGS) entry which is preliminary data.</text>
</comment>